<comment type="similarity">
    <text evidence="1">Belongs to the TolB family.</text>
</comment>
<dbReference type="SUPFAM" id="SSF69304">
    <property type="entry name" value="Tricorn protease N-terminal domain"/>
    <property type="match status" value="1"/>
</dbReference>
<dbReference type="AlphaFoldDB" id="A0A075MUH7"/>
<dbReference type="PANTHER" id="PTHR36842">
    <property type="entry name" value="PROTEIN TOLB HOMOLOG"/>
    <property type="match status" value="1"/>
</dbReference>
<dbReference type="InterPro" id="IPR011042">
    <property type="entry name" value="6-blade_b-propeller_TolB-like"/>
</dbReference>
<dbReference type="PANTHER" id="PTHR36842:SF1">
    <property type="entry name" value="PROTEIN TOLB"/>
    <property type="match status" value="1"/>
</dbReference>
<dbReference type="Proteomes" id="UP000028194">
    <property type="component" value="Chromosome"/>
</dbReference>
<evidence type="ECO:0000313" key="4">
    <source>
        <dbReference type="EMBL" id="AIF84865.1"/>
    </source>
</evidence>
<dbReference type="Gene3D" id="2.120.10.30">
    <property type="entry name" value="TolB, C-terminal domain"/>
    <property type="match status" value="2"/>
</dbReference>
<proteinExistence type="inferred from homology"/>
<protein>
    <submittedName>
        <fullName evidence="4">Periplasmic component of the Tol biopolymer transport system</fullName>
    </submittedName>
</protein>
<evidence type="ECO:0000256" key="3">
    <source>
        <dbReference type="SAM" id="Phobius"/>
    </source>
</evidence>
<keyword evidence="3" id="KW-0812">Transmembrane</keyword>
<sequence>MGYNATNNKKSAIAAVSLSMLLVASIVVSTLGTLMIITMSSSAPQKASAAFPGKNGKIVFMSTRADGTQGISVIDADGTNERRLTNNTLDYSPRWSPDGKKIAFVSWRDGTGEIYVMNADGTNQTRLTNDYADNLSPNWSSDGKKIFFTKATHLSEGFLLGDLPLVTGIYVMNADGINQTRLTNSSAIVYWPKLSPDATKIVGTAKKDGDVLYELYVTDIYGSHPTRLTTNSLHNYSPNWSPDGKKIVFISTRDGAQARVCVTDIDGTHQKRLTAVNNNFSKTDNDVDPSWSPDGKKIVYSNNKDDGNRFQIYIMDADGTHQKRLTRNGNDDVQADFGPVEQ</sequence>
<dbReference type="EMBL" id="CP007174">
    <property type="protein sequence ID" value="AIF84865.1"/>
    <property type="molecule type" value="Genomic_DNA"/>
</dbReference>
<evidence type="ECO:0000256" key="2">
    <source>
        <dbReference type="SAM" id="MobiDB-lite"/>
    </source>
</evidence>
<dbReference type="InterPro" id="IPR011659">
    <property type="entry name" value="WD40"/>
</dbReference>
<keyword evidence="3" id="KW-0472">Membrane</keyword>
<accession>A0A075MUH7</accession>
<keyword evidence="5" id="KW-1185">Reference proteome</keyword>
<keyword evidence="3" id="KW-1133">Transmembrane helix</keyword>
<organism evidence="4 5">
    <name type="scientific">Candidatus Nitrososphaera evergladensis SR1</name>
    <dbReference type="NCBI Taxonomy" id="1459636"/>
    <lineage>
        <taxon>Archaea</taxon>
        <taxon>Nitrososphaerota</taxon>
        <taxon>Nitrososphaeria</taxon>
        <taxon>Nitrososphaerales</taxon>
        <taxon>Nitrososphaeraceae</taxon>
        <taxon>Nitrososphaera</taxon>
    </lineage>
</organism>
<dbReference type="GeneID" id="41598510"/>
<dbReference type="KEGG" id="nev:NTE_02825"/>
<feature type="transmembrane region" description="Helical" evidence="3">
    <location>
        <begin position="12"/>
        <end position="37"/>
    </location>
</feature>
<evidence type="ECO:0000313" key="5">
    <source>
        <dbReference type="Proteomes" id="UP000028194"/>
    </source>
</evidence>
<gene>
    <name evidence="4" type="ORF">NTE_02825</name>
</gene>
<dbReference type="HOGENOM" id="CLU_065333_0_0_2"/>
<dbReference type="RefSeq" id="WP_420835311.1">
    <property type="nucleotide sequence ID" value="NZ_CP007174.1"/>
</dbReference>
<dbReference type="Pfam" id="PF07676">
    <property type="entry name" value="PD40"/>
    <property type="match status" value="5"/>
</dbReference>
<dbReference type="STRING" id="1459636.NTE_02825"/>
<reference evidence="4 5" key="1">
    <citation type="journal article" date="2014" name="PLoS ONE">
        <title>Genome Sequence of Candidatus Nitrososphaera evergladensis from Group I.1b Enriched from Everglades Soil Reveals Novel Genomic Features of the Ammonia-Oxidizing Archaea.</title>
        <authorList>
            <person name="Zhalnina K.V."/>
            <person name="Dias R."/>
            <person name="Leonard M.T."/>
            <person name="Dorr de Quadros P."/>
            <person name="Camargo F.A."/>
            <person name="Drew J.C."/>
            <person name="Farmerie W.G."/>
            <person name="Daroub S.H."/>
            <person name="Triplett E.W."/>
        </authorList>
    </citation>
    <scope>NUCLEOTIDE SEQUENCE [LARGE SCALE GENOMIC DNA]</scope>
    <source>
        <strain evidence="4 5">SR1</strain>
    </source>
</reference>
<evidence type="ECO:0000256" key="1">
    <source>
        <dbReference type="ARBA" id="ARBA00009820"/>
    </source>
</evidence>
<feature type="region of interest" description="Disordered" evidence="2">
    <location>
        <begin position="323"/>
        <end position="342"/>
    </location>
</feature>
<dbReference type="eggNOG" id="arCOG03383">
    <property type="taxonomic scope" value="Archaea"/>
</dbReference>
<name>A0A075MUH7_9ARCH</name>